<proteinExistence type="predicted"/>
<gene>
    <name evidence="1" type="ORF">A6F54_24</name>
</gene>
<dbReference type="EMBL" id="KX223713">
    <property type="protein sequence ID" value="AOH69099.1"/>
    <property type="molecule type" value="Genomic_DNA"/>
</dbReference>
<organism evidence="1">
    <name type="scientific">Microplitis mediator bracovirus</name>
    <dbReference type="NCBI Taxonomy" id="1836595"/>
    <lineage>
        <taxon>Viruses</taxon>
        <taxon>Viruses incertae sedis</taxon>
        <taxon>Polydnaviriformidae</taxon>
        <taxon>Bracoviriform</taxon>
    </lineage>
</organism>
<evidence type="ECO:0000313" key="1">
    <source>
        <dbReference type="EMBL" id="AOH69099.1"/>
    </source>
</evidence>
<reference evidence="1" key="1">
    <citation type="journal article" date="2016" name="PLoS ONE">
        <title>Analysis of Genetic Variation across the Encapsidated Genome of Microplitis demolitor Bracovirus in Parasitoid Wasps.</title>
        <authorList>
            <person name="Burke G.R."/>
        </authorList>
    </citation>
    <scope>NUCLEOTIDE SEQUENCE</scope>
    <source>
        <strain evidence="1">UGA</strain>
    </source>
</reference>
<protein>
    <recommendedName>
        <fullName evidence="2">BV6 family protein</fullName>
    </recommendedName>
</protein>
<name>A0A1D5APF6_9VIRU</name>
<sequence>MSIEIIVPREWRSLPAIQLGQELHRIISLRQSQVQTATGVGASFEGVKAICTEYSFYLWFRRIGDTDIIPNRQWYSLLRTHFFESPVSLLENITHSPEYISDEPCPDEERCSTCGERLSNFS</sequence>
<accession>A0A1D5APF6</accession>
<evidence type="ECO:0008006" key="2">
    <source>
        <dbReference type="Google" id="ProtNLM"/>
    </source>
</evidence>